<organism evidence="1">
    <name type="scientific">virus sp. ctML55</name>
    <dbReference type="NCBI Taxonomy" id="2827627"/>
    <lineage>
        <taxon>Viruses</taxon>
    </lineage>
</organism>
<name>A0A8S5RIS1_9VIRU</name>
<dbReference type="EMBL" id="BK059105">
    <property type="protein sequence ID" value="DAE31002.1"/>
    <property type="molecule type" value="Genomic_DNA"/>
</dbReference>
<protein>
    <submittedName>
        <fullName evidence="1">Uncharacterized protein</fullName>
    </submittedName>
</protein>
<reference evidence="1" key="1">
    <citation type="journal article" date="2021" name="Proc. Natl. Acad. Sci. U.S.A.">
        <title>A Catalog of Tens of Thousands of Viruses from Human Metagenomes Reveals Hidden Associations with Chronic Diseases.</title>
        <authorList>
            <person name="Tisza M.J."/>
            <person name="Buck C.B."/>
        </authorList>
    </citation>
    <scope>NUCLEOTIDE SEQUENCE</scope>
    <source>
        <strain evidence="1">CtML55</strain>
    </source>
</reference>
<sequence>MSCVELHRGTLVKVNTKGLTVEEYCELLCKKHGYEIAYEGDTYAETLRDVDDTYKVLNGELYRCDDTQYPEDTSYLVDIRSNGDGTYEYIAQFYNGGTYLDEVLEDGIKNTLK</sequence>
<proteinExistence type="predicted"/>
<accession>A0A8S5RIS1</accession>
<evidence type="ECO:0000313" key="1">
    <source>
        <dbReference type="EMBL" id="DAE31002.1"/>
    </source>
</evidence>